<dbReference type="GO" id="GO:0015631">
    <property type="term" value="F:tubulin binding"/>
    <property type="evidence" value="ECO:0007669"/>
    <property type="project" value="TreeGrafter"/>
</dbReference>
<protein>
    <submittedName>
        <fullName evidence="5">Uncharacterized protein</fullName>
    </submittedName>
</protein>
<dbReference type="Pfam" id="PF03133">
    <property type="entry name" value="TTL"/>
    <property type="match status" value="1"/>
</dbReference>
<feature type="region of interest" description="Disordered" evidence="4">
    <location>
        <begin position="541"/>
        <end position="567"/>
    </location>
</feature>
<gene>
    <name evidence="5" type="ORF">QSP1433_LOCUS6394</name>
</gene>
<keyword evidence="2" id="KW-0547">Nucleotide-binding</keyword>
<sequence>MVKNVFMTGFSSVLAFLLGCLWTQYWLLGNQTNVKIVCNVGKGSEKSTDVEPVDSLGNQLHMDYVLGPSENTGTQVLEDDYANDNLTNYLTELEKAETSIGIKPQILYINLRGENPILYVKTMRELGIRLVYESKFPSPKALASFKGTGVFCNGLPAACKPQVLREKLPRYVQHGNLMSYYSVLFVMDKARFDKVLVDGIQGDSEMSKFLFKSWTFPANRAKAIEYSQNNPESKFIVKPVKGTKGEGISIVEGSKLKNIARNVLVQEYMEKPLLIHGKKWDIRMYVIVASLNPLRVYLSDDGLIRFAATKYSGSTRRSAFLTNTHVSRNSANQTRSSNVWGFKHMENVIGTEKWNTLFESLRKAVGILFQSAEIYWLDHGTGIRSHHIFGVDAICSEEYTCKLIEANSRPDMIISKRTRDEYSLAKVATMTGFLSTTFLKNGSSVKKLRTLLDGFKGDLNKLKKSDWLYLIQYISEAPNRGGLASVYPNPNFLATQRRFVEMHKARFPESRLVLHDVLAHIEPQLEAEQVSELASVELDLETGENDDQFNENGSPDAKNITQISPEQ</sequence>
<keyword evidence="1" id="KW-0436">Ligase</keyword>
<dbReference type="EMBL" id="HBHK01010254">
    <property type="protein sequence ID" value="CAD9679032.1"/>
    <property type="molecule type" value="Transcribed_RNA"/>
</dbReference>
<evidence type="ECO:0000256" key="2">
    <source>
        <dbReference type="ARBA" id="ARBA00022741"/>
    </source>
</evidence>
<reference evidence="5" key="1">
    <citation type="submission" date="2021-01" db="EMBL/GenBank/DDBJ databases">
        <authorList>
            <person name="Corre E."/>
            <person name="Pelletier E."/>
            <person name="Niang G."/>
            <person name="Scheremetjew M."/>
            <person name="Finn R."/>
            <person name="Kale V."/>
            <person name="Holt S."/>
            <person name="Cochrane G."/>
            <person name="Meng A."/>
            <person name="Brown T."/>
            <person name="Cohen L."/>
        </authorList>
    </citation>
    <scope>NUCLEOTIDE SEQUENCE</scope>
    <source>
        <strain evidence="5">NY070348D</strain>
    </source>
</reference>
<evidence type="ECO:0000313" key="5">
    <source>
        <dbReference type="EMBL" id="CAD9679032.1"/>
    </source>
</evidence>
<dbReference type="PROSITE" id="PS51257">
    <property type="entry name" value="PROKAR_LIPOPROTEIN"/>
    <property type="match status" value="1"/>
</dbReference>
<accession>A0A7S2WCP5</accession>
<dbReference type="InterPro" id="IPR004344">
    <property type="entry name" value="TTL/TTLL_fam"/>
</dbReference>
<evidence type="ECO:0000256" key="4">
    <source>
        <dbReference type="SAM" id="MobiDB-lite"/>
    </source>
</evidence>
<keyword evidence="3" id="KW-0067">ATP-binding</keyword>
<dbReference type="GO" id="GO:0036064">
    <property type="term" value="C:ciliary basal body"/>
    <property type="evidence" value="ECO:0007669"/>
    <property type="project" value="TreeGrafter"/>
</dbReference>
<proteinExistence type="predicted"/>
<dbReference type="GO" id="GO:0005524">
    <property type="term" value="F:ATP binding"/>
    <property type="evidence" value="ECO:0007669"/>
    <property type="project" value="UniProtKB-KW"/>
</dbReference>
<dbReference type="PANTHER" id="PTHR12241">
    <property type="entry name" value="TUBULIN POLYGLUTAMYLASE"/>
    <property type="match status" value="1"/>
</dbReference>
<dbReference type="Gene3D" id="3.30.470.20">
    <property type="entry name" value="ATP-grasp fold, B domain"/>
    <property type="match status" value="1"/>
</dbReference>
<name>A0A7S2WCP5_9STRA</name>
<dbReference type="AlphaFoldDB" id="A0A7S2WCP5"/>
<dbReference type="SUPFAM" id="SSF56059">
    <property type="entry name" value="Glutathione synthetase ATP-binding domain-like"/>
    <property type="match status" value="1"/>
</dbReference>
<dbReference type="GO" id="GO:0000226">
    <property type="term" value="P:microtubule cytoskeleton organization"/>
    <property type="evidence" value="ECO:0007669"/>
    <property type="project" value="TreeGrafter"/>
</dbReference>
<dbReference type="PROSITE" id="PS51221">
    <property type="entry name" value="TTL"/>
    <property type="match status" value="1"/>
</dbReference>
<organism evidence="5">
    <name type="scientific">Mucochytrium quahogii</name>
    <dbReference type="NCBI Taxonomy" id="96639"/>
    <lineage>
        <taxon>Eukaryota</taxon>
        <taxon>Sar</taxon>
        <taxon>Stramenopiles</taxon>
        <taxon>Bigyra</taxon>
        <taxon>Labyrinthulomycetes</taxon>
        <taxon>Thraustochytrida</taxon>
        <taxon>Thraustochytriidae</taxon>
        <taxon>Mucochytrium</taxon>
    </lineage>
</organism>
<evidence type="ECO:0000256" key="1">
    <source>
        <dbReference type="ARBA" id="ARBA00022598"/>
    </source>
</evidence>
<evidence type="ECO:0000256" key="3">
    <source>
        <dbReference type="ARBA" id="ARBA00022840"/>
    </source>
</evidence>
<dbReference type="GO" id="GO:0070740">
    <property type="term" value="F:tubulin-glutamic acid ligase activity"/>
    <property type="evidence" value="ECO:0007669"/>
    <property type="project" value="TreeGrafter"/>
</dbReference>